<dbReference type="SUPFAM" id="SSF47598">
    <property type="entry name" value="Ribbon-helix-helix"/>
    <property type="match status" value="1"/>
</dbReference>
<dbReference type="Proteomes" id="UP001373496">
    <property type="component" value="Unassembled WGS sequence"/>
</dbReference>
<dbReference type="InterPro" id="IPR010985">
    <property type="entry name" value="Ribbon_hlx_hlx"/>
</dbReference>
<evidence type="ECO:0000313" key="2">
    <source>
        <dbReference type="Proteomes" id="UP001373496"/>
    </source>
</evidence>
<reference evidence="1 2" key="1">
    <citation type="submission" date="2024-03" db="EMBL/GenBank/DDBJ databases">
        <title>Draft genome sequence of Klenkia terrae.</title>
        <authorList>
            <person name="Duangmal K."/>
            <person name="Chantavorakit T."/>
        </authorList>
    </citation>
    <scope>NUCLEOTIDE SEQUENCE [LARGE SCALE GENOMIC DNA]</scope>
    <source>
        <strain evidence="1 2">JCM 17786</strain>
    </source>
</reference>
<protein>
    <submittedName>
        <fullName evidence="1">Uncharacterized protein</fullName>
    </submittedName>
</protein>
<dbReference type="EMBL" id="JBAPLV010000029">
    <property type="protein sequence ID" value="MEI4280840.1"/>
    <property type="molecule type" value="Genomic_DNA"/>
</dbReference>
<evidence type="ECO:0000313" key="1">
    <source>
        <dbReference type="EMBL" id="MEI4280840.1"/>
    </source>
</evidence>
<comment type="caution">
    <text evidence="1">The sequence shown here is derived from an EMBL/GenBank/DDBJ whole genome shotgun (WGS) entry which is preliminary data.</text>
</comment>
<name>A0ABU8EBC3_9ACTN</name>
<keyword evidence="2" id="KW-1185">Reference proteome</keyword>
<organism evidence="1 2">
    <name type="scientific">Klenkia terrae</name>
    <dbReference type="NCBI Taxonomy" id="1052259"/>
    <lineage>
        <taxon>Bacteria</taxon>
        <taxon>Bacillati</taxon>
        <taxon>Actinomycetota</taxon>
        <taxon>Actinomycetes</taxon>
        <taxon>Geodermatophilales</taxon>
        <taxon>Geodermatophilaceae</taxon>
        <taxon>Klenkia</taxon>
    </lineage>
</organism>
<dbReference type="RefSeq" id="WP_225233461.1">
    <property type="nucleotide sequence ID" value="NZ_JBAPLV010000029.1"/>
</dbReference>
<accession>A0ABU8EBC3</accession>
<gene>
    <name evidence="1" type="ORF">UXQ13_20360</name>
</gene>
<sequence length="70" mass="8019">MAMTLRLTPGQVEALRRQARVEHASMQEVAKRALEEYLAAHARRTPLDVVLDVELDRYAAAIEELSRWTD</sequence>
<proteinExistence type="predicted"/>